<dbReference type="Pfam" id="PF05299">
    <property type="entry name" value="Peptidase_M61"/>
    <property type="match status" value="1"/>
</dbReference>
<accession>A0A562ZPC9</accession>
<dbReference type="SUPFAM" id="SSF50156">
    <property type="entry name" value="PDZ domain-like"/>
    <property type="match status" value="1"/>
</dbReference>
<dbReference type="Gene3D" id="2.60.40.3650">
    <property type="match status" value="1"/>
</dbReference>
<evidence type="ECO:0000259" key="1">
    <source>
        <dbReference type="PROSITE" id="PS50106"/>
    </source>
</evidence>
<dbReference type="InterPro" id="IPR001478">
    <property type="entry name" value="PDZ"/>
</dbReference>
<evidence type="ECO:0000313" key="3">
    <source>
        <dbReference type="Proteomes" id="UP000318199"/>
    </source>
</evidence>
<dbReference type="PROSITE" id="PS50106">
    <property type="entry name" value="PDZ"/>
    <property type="match status" value="1"/>
</dbReference>
<sequence length="584" mass="65115">MSASGPAAIHYRVEAADAFAHLFRVTLTIAQPEAAQDVSLPAWIPGSYLLREFARHLQKLGARQDGKAVAVHQLDKAGWRVECVPSRPLVLSYEVYAFDNSVRTAWLDAQRGFFNGTSLCLKVHGQEKEAHELELVAPRDFPQWEAATGLAPLKVGKRGFGSYLAQDYDELADCPVEMGPFFSAGFKAGGVPHRVVVAGAADGFDHQRLVNDMQKICEAQIRFWHDRKRPPHKNYLFMINAVDDGYGGLEHRNSTALIASRRDLPRVGESRLGDGYTTLLGLVSHEYFHTWNVKRLRPAEFAHYEYSQENYTQLLWFFEGFTSYYDDLLLRRCGLIDDATYLKLLTKTANQVLQAPGREVQSVAQASFDAWVKYYRQDENTPNATVSYYTKGALVALCFDLTLRAEGHATLDDVMRALWVRCKGGPMAEADFAAVLKDLGGRAFTRELAAWVHGTRELPLKELLEKQGVAVLEEPAQLQQRLGLRCSESQGIVVKTVLRGGAAEQAGLAAGDEWLGVEAGGKAWRLAKLDDLLLYAGSQRKVTALVARDRRILRLDLQLPAGVTTWRLVMREAARAQAWLAPQD</sequence>
<evidence type="ECO:0000313" key="2">
    <source>
        <dbReference type="EMBL" id="TWO70442.1"/>
    </source>
</evidence>
<dbReference type="InterPro" id="IPR027268">
    <property type="entry name" value="Peptidase_M4/M1_CTD_sf"/>
</dbReference>
<reference evidence="2 3" key="1">
    <citation type="submission" date="2019-07" db="EMBL/GenBank/DDBJ databases">
        <title>Caenimonas sedimenti sp. nov., isolated from activated sludge.</title>
        <authorList>
            <person name="Xu J."/>
        </authorList>
    </citation>
    <scope>NUCLEOTIDE SEQUENCE [LARGE SCALE GENOMIC DNA]</scope>
    <source>
        <strain evidence="2 3">HX-9-20</strain>
    </source>
</reference>
<proteinExistence type="predicted"/>
<dbReference type="PIRSF" id="PIRSF016493">
    <property type="entry name" value="Glycyl_aminpptds"/>
    <property type="match status" value="1"/>
</dbReference>
<protein>
    <submittedName>
        <fullName evidence="2">M61 family metallopeptidase</fullName>
    </submittedName>
</protein>
<dbReference type="Pfam" id="PF17899">
    <property type="entry name" value="Peptidase_M61_N"/>
    <property type="match status" value="1"/>
</dbReference>
<keyword evidence="3" id="KW-1185">Reference proteome</keyword>
<dbReference type="Gene3D" id="2.30.42.10">
    <property type="match status" value="1"/>
</dbReference>
<dbReference type="InterPro" id="IPR040756">
    <property type="entry name" value="Peptidase_M61_N"/>
</dbReference>
<feature type="domain" description="PDZ" evidence="1">
    <location>
        <begin position="468"/>
        <end position="550"/>
    </location>
</feature>
<comment type="caution">
    <text evidence="2">The sequence shown here is derived from an EMBL/GenBank/DDBJ whole genome shotgun (WGS) entry which is preliminary data.</text>
</comment>
<dbReference type="InterPro" id="IPR036034">
    <property type="entry name" value="PDZ_sf"/>
</dbReference>
<organism evidence="2 3">
    <name type="scientific">Caenimonas sedimenti</name>
    <dbReference type="NCBI Taxonomy" id="2596921"/>
    <lineage>
        <taxon>Bacteria</taxon>
        <taxon>Pseudomonadati</taxon>
        <taxon>Pseudomonadota</taxon>
        <taxon>Betaproteobacteria</taxon>
        <taxon>Burkholderiales</taxon>
        <taxon>Comamonadaceae</taxon>
        <taxon>Caenimonas</taxon>
    </lineage>
</organism>
<dbReference type="EMBL" id="VOBQ01000012">
    <property type="protein sequence ID" value="TWO70442.1"/>
    <property type="molecule type" value="Genomic_DNA"/>
</dbReference>
<dbReference type="OrthoDB" id="9778516at2"/>
<dbReference type="RefSeq" id="WP_145893998.1">
    <property type="nucleotide sequence ID" value="NZ_VOBQ01000012.1"/>
</dbReference>
<dbReference type="SUPFAM" id="SSF55486">
    <property type="entry name" value="Metalloproteases ('zincins'), catalytic domain"/>
    <property type="match status" value="1"/>
</dbReference>
<dbReference type="AlphaFoldDB" id="A0A562ZPC9"/>
<dbReference type="Gene3D" id="1.10.390.10">
    <property type="entry name" value="Neutral Protease Domain 2"/>
    <property type="match status" value="1"/>
</dbReference>
<dbReference type="Proteomes" id="UP000318199">
    <property type="component" value="Unassembled WGS sequence"/>
</dbReference>
<dbReference type="InterPro" id="IPR007963">
    <property type="entry name" value="Peptidase_M61_catalytic"/>
</dbReference>
<dbReference type="InterPro" id="IPR024191">
    <property type="entry name" value="Peptidase_M61"/>
</dbReference>
<gene>
    <name evidence="2" type="ORF">FN976_15810</name>
</gene>
<name>A0A562ZPC9_9BURK</name>